<dbReference type="PANTHER" id="PTHR11241:SF0">
    <property type="entry name" value="DEOXYURIDINE 5'-TRIPHOSPHATE NUCLEOTIDOHYDROLASE"/>
    <property type="match status" value="1"/>
</dbReference>
<gene>
    <name evidence="7" type="ORF">US86_C0007G0060</name>
</gene>
<dbReference type="GO" id="GO:0004170">
    <property type="term" value="F:dUTP diphosphatase activity"/>
    <property type="evidence" value="ECO:0007669"/>
    <property type="project" value="UniProtKB-EC"/>
</dbReference>
<protein>
    <recommendedName>
        <fullName evidence="2">dUTP diphosphatase</fullName>
        <ecNumber evidence="2">3.6.1.23</ecNumber>
    </recommendedName>
</protein>
<evidence type="ECO:0000313" key="8">
    <source>
        <dbReference type="Proteomes" id="UP000034235"/>
    </source>
</evidence>
<organism evidence="7 8">
    <name type="scientific">Candidatus Daviesbacteria bacterium GW2011_GWA2_38_24</name>
    <dbReference type="NCBI Taxonomy" id="1618422"/>
    <lineage>
        <taxon>Bacteria</taxon>
        <taxon>Candidatus Daviesiibacteriota</taxon>
    </lineage>
</organism>
<dbReference type="InterPro" id="IPR036157">
    <property type="entry name" value="dUTPase-like_sf"/>
</dbReference>
<dbReference type="PANTHER" id="PTHR11241">
    <property type="entry name" value="DEOXYURIDINE 5'-TRIPHOSPHATE NUCLEOTIDOHYDROLASE"/>
    <property type="match status" value="1"/>
</dbReference>
<evidence type="ECO:0000256" key="4">
    <source>
        <dbReference type="ARBA" id="ARBA00023080"/>
    </source>
</evidence>
<comment type="caution">
    <text evidence="7">The sequence shown here is derived from an EMBL/GenBank/DDBJ whole genome shotgun (WGS) entry which is preliminary data.</text>
</comment>
<keyword evidence="3 7" id="KW-0378">Hydrolase</keyword>
<dbReference type="CDD" id="cd07557">
    <property type="entry name" value="trimeric_dUTPase"/>
    <property type="match status" value="1"/>
</dbReference>
<dbReference type="InterPro" id="IPR033704">
    <property type="entry name" value="dUTPase_trimeric"/>
</dbReference>
<evidence type="ECO:0000256" key="2">
    <source>
        <dbReference type="ARBA" id="ARBA00012379"/>
    </source>
</evidence>
<dbReference type="GO" id="GO:0000287">
    <property type="term" value="F:magnesium ion binding"/>
    <property type="evidence" value="ECO:0007669"/>
    <property type="project" value="InterPro"/>
</dbReference>
<dbReference type="GO" id="GO:0046081">
    <property type="term" value="P:dUTP catabolic process"/>
    <property type="evidence" value="ECO:0007669"/>
    <property type="project" value="InterPro"/>
</dbReference>
<dbReference type="AlphaFoldDB" id="A0A0G0JSC8"/>
<evidence type="ECO:0000256" key="3">
    <source>
        <dbReference type="ARBA" id="ARBA00022801"/>
    </source>
</evidence>
<dbReference type="Proteomes" id="UP000034235">
    <property type="component" value="Unassembled WGS sequence"/>
</dbReference>
<comment type="catalytic activity">
    <reaction evidence="5">
        <text>dUTP + H2O = dUMP + diphosphate + H(+)</text>
        <dbReference type="Rhea" id="RHEA:10248"/>
        <dbReference type="ChEBI" id="CHEBI:15377"/>
        <dbReference type="ChEBI" id="CHEBI:15378"/>
        <dbReference type="ChEBI" id="CHEBI:33019"/>
        <dbReference type="ChEBI" id="CHEBI:61555"/>
        <dbReference type="ChEBI" id="CHEBI:246422"/>
        <dbReference type="EC" id="3.6.1.23"/>
    </reaction>
</comment>
<evidence type="ECO:0000256" key="5">
    <source>
        <dbReference type="ARBA" id="ARBA00047686"/>
    </source>
</evidence>
<accession>A0A0G0JSC8</accession>
<evidence type="ECO:0000259" key="6">
    <source>
        <dbReference type="Pfam" id="PF00692"/>
    </source>
</evidence>
<dbReference type="SUPFAM" id="SSF51283">
    <property type="entry name" value="dUTPase-like"/>
    <property type="match status" value="1"/>
</dbReference>
<dbReference type="EMBL" id="LBUP01000007">
    <property type="protein sequence ID" value="KKQ66015.1"/>
    <property type="molecule type" value="Genomic_DNA"/>
</dbReference>
<name>A0A0G0JSC8_9BACT</name>
<dbReference type="Gene3D" id="2.70.40.10">
    <property type="match status" value="1"/>
</dbReference>
<dbReference type="InterPro" id="IPR008181">
    <property type="entry name" value="dUTPase"/>
</dbReference>
<keyword evidence="4" id="KW-0546">Nucleotide metabolism</keyword>
<dbReference type="EC" id="3.6.1.23" evidence="2"/>
<dbReference type="GO" id="GO:0006226">
    <property type="term" value="P:dUMP biosynthetic process"/>
    <property type="evidence" value="ECO:0007669"/>
    <property type="project" value="InterPro"/>
</dbReference>
<proteinExistence type="inferred from homology"/>
<sequence length="146" mass="16389">MKVKIKRIDKALPLPEYHTPGSVAFDVLARETVTIEPNAIGRVPVNIIVEIPKGYMILLKDRSSTAKKKGLLNTIGFIDQDFCGDEDEIQLQFYNFQKEPVTVERGERLGQGAFVRIDQAEWEEVESMNHNKTRGGFGSTGGHKND</sequence>
<comment type="similarity">
    <text evidence="1">Belongs to the dUTPase family.</text>
</comment>
<reference evidence="7 8" key="1">
    <citation type="journal article" date="2015" name="Nature">
        <title>rRNA introns, odd ribosomes, and small enigmatic genomes across a large radiation of phyla.</title>
        <authorList>
            <person name="Brown C.T."/>
            <person name="Hug L.A."/>
            <person name="Thomas B.C."/>
            <person name="Sharon I."/>
            <person name="Castelle C.J."/>
            <person name="Singh A."/>
            <person name="Wilkins M.J."/>
            <person name="Williams K.H."/>
            <person name="Banfield J.F."/>
        </authorList>
    </citation>
    <scope>NUCLEOTIDE SEQUENCE [LARGE SCALE GENOMIC DNA]</scope>
</reference>
<feature type="domain" description="dUTPase-like" evidence="6">
    <location>
        <begin position="13"/>
        <end position="141"/>
    </location>
</feature>
<dbReference type="Pfam" id="PF00692">
    <property type="entry name" value="dUTPase"/>
    <property type="match status" value="1"/>
</dbReference>
<dbReference type="InterPro" id="IPR029054">
    <property type="entry name" value="dUTPase-like"/>
</dbReference>
<evidence type="ECO:0000313" key="7">
    <source>
        <dbReference type="EMBL" id="KKQ66015.1"/>
    </source>
</evidence>
<evidence type="ECO:0000256" key="1">
    <source>
        <dbReference type="ARBA" id="ARBA00006581"/>
    </source>
</evidence>